<dbReference type="AlphaFoldDB" id="A0A6C0J0W7"/>
<proteinExistence type="predicted"/>
<dbReference type="EMBL" id="MN740299">
    <property type="protein sequence ID" value="QHT98962.1"/>
    <property type="molecule type" value="Genomic_DNA"/>
</dbReference>
<name>A0A6C0J0W7_9ZZZZ</name>
<reference evidence="1" key="1">
    <citation type="journal article" date="2020" name="Nature">
        <title>Giant virus diversity and host interactions through global metagenomics.</title>
        <authorList>
            <person name="Schulz F."/>
            <person name="Roux S."/>
            <person name="Paez-Espino D."/>
            <person name="Jungbluth S."/>
            <person name="Walsh D.A."/>
            <person name="Denef V.J."/>
            <person name="McMahon K.D."/>
            <person name="Konstantinidis K.T."/>
            <person name="Eloe-Fadrosh E.A."/>
            <person name="Kyrpides N.C."/>
            <person name="Woyke T."/>
        </authorList>
    </citation>
    <scope>NUCLEOTIDE SEQUENCE</scope>
    <source>
        <strain evidence="1">GVMAG-M-3300025695-21</strain>
    </source>
</reference>
<accession>A0A6C0J0W7</accession>
<evidence type="ECO:0000313" key="1">
    <source>
        <dbReference type="EMBL" id="QHT98962.1"/>
    </source>
</evidence>
<protein>
    <submittedName>
        <fullName evidence="1">Uncharacterized protein</fullName>
    </submittedName>
</protein>
<organism evidence="1">
    <name type="scientific">viral metagenome</name>
    <dbReference type="NCBI Taxonomy" id="1070528"/>
    <lineage>
        <taxon>unclassified sequences</taxon>
        <taxon>metagenomes</taxon>
        <taxon>organismal metagenomes</taxon>
    </lineage>
</organism>
<sequence length="153" mass="17733">MDYLFNAQIQRNKDIKNAKTYKQLRKEKLGNVERIIYVKEFKKVSNNGRSSPVFEKKEYVRHNGKYIQLDNYKKLMNIKSSSRSSLKSSSRSSLVSGKECKTDCKKINKICNKTTGRCNKIKKVSLNNNKTCKKDCASINKICNKNTGRCNKY</sequence>